<dbReference type="InterPro" id="IPR002110">
    <property type="entry name" value="Ankyrin_rpt"/>
</dbReference>
<dbReference type="EMBL" id="CAXAMN010003336">
    <property type="protein sequence ID" value="CAK9004184.1"/>
    <property type="molecule type" value="Genomic_DNA"/>
</dbReference>
<keyword evidence="1" id="KW-0677">Repeat</keyword>
<proteinExistence type="predicted"/>
<evidence type="ECO:0000259" key="6">
    <source>
        <dbReference type="PROSITE" id="PS50011"/>
    </source>
</evidence>
<evidence type="ECO:0000256" key="2">
    <source>
        <dbReference type="ARBA" id="ARBA00023043"/>
    </source>
</evidence>
<accession>A0ABP0IS93</accession>
<reference evidence="7 8" key="1">
    <citation type="submission" date="2024-02" db="EMBL/GenBank/DDBJ databases">
        <authorList>
            <person name="Chen Y."/>
            <person name="Shah S."/>
            <person name="Dougan E. K."/>
            <person name="Thang M."/>
            <person name="Chan C."/>
        </authorList>
    </citation>
    <scope>NUCLEOTIDE SEQUENCE [LARGE SCALE GENOMIC DNA]</scope>
</reference>
<feature type="compositionally biased region" description="Basic and acidic residues" evidence="5">
    <location>
        <begin position="413"/>
        <end position="430"/>
    </location>
</feature>
<feature type="compositionally biased region" description="Basic and acidic residues" evidence="5">
    <location>
        <begin position="296"/>
        <end position="309"/>
    </location>
</feature>
<dbReference type="Pfam" id="PF12796">
    <property type="entry name" value="Ank_2"/>
    <property type="match status" value="2"/>
</dbReference>
<name>A0ABP0IS93_9DINO</name>
<feature type="region of interest" description="Disordered" evidence="5">
    <location>
        <begin position="274"/>
        <end position="484"/>
    </location>
</feature>
<feature type="compositionally biased region" description="Basic and acidic residues" evidence="5">
    <location>
        <begin position="322"/>
        <end position="363"/>
    </location>
</feature>
<feature type="region of interest" description="Disordered" evidence="5">
    <location>
        <begin position="66"/>
        <end position="140"/>
    </location>
</feature>
<feature type="binding site" evidence="4">
    <location>
        <position position="1147"/>
    </location>
    <ligand>
        <name>ATP</name>
        <dbReference type="ChEBI" id="CHEBI:30616"/>
    </ligand>
</feature>
<dbReference type="SMART" id="SM00220">
    <property type="entry name" value="S_TKc"/>
    <property type="match status" value="1"/>
</dbReference>
<dbReference type="PROSITE" id="PS50088">
    <property type="entry name" value="ANK_REPEAT"/>
    <property type="match status" value="1"/>
</dbReference>
<feature type="domain" description="Protein kinase" evidence="6">
    <location>
        <begin position="1109"/>
        <end position="1368"/>
    </location>
</feature>
<dbReference type="InterPro" id="IPR000719">
    <property type="entry name" value="Prot_kinase_dom"/>
</dbReference>
<dbReference type="Proteomes" id="UP001642484">
    <property type="component" value="Unassembled WGS sequence"/>
</dbReference>
<dbReference type="PROSITE" id="PS50011">
    <property type="entry name" value="PROTEIN_KINASE_DOM"/>
    <property type="match status" value="1"/>
</dbReference>
<feature type="compositionally biased region" description="Acidic residues" evidence="5">
    <location>
        <begin position="451"/>
        <end position="469"/>
    </location>
</feature>
<organism evidence="7 8">
    <name type="scientific">Durusdinium trenchii</name>
    <dbReference type="NCBI Taxonomy" id="1381693"/>
    <lineage>
        <taxon>Eukaryota</taxon>
        <taxon>Sar</taxon>
        <taxon>Alveolata</taxon>
        <taxon>Dinophyceae</taxon>
        <taxon>Suessiales</taxon>
        <taxon>Symbiodiniaceae</taxon>
        <taxon>Durusdinium</taxon>
    </lineage>
</organism>
<protein>
    <recommendedName>
        <fullName evidence="6">Protein kinase domain-containing protein</fullName>
    </recommendedName>
</protein>
<dbReference type="PANTHER" id="PTHR24173">
    <property type="entry name" value="ANKYRIN REPEAT CONTAINING"/>
    <property type="match status" value="1"/>
</dbReference>
<feature type="compositionally biased region" description="Basic and acidic residues" evidence="5">
    <location>
        <begin position="93"/>
        <end position="109"/>
    </location>
</feature>
<keyword evidence="2 3" id="KW-0040">ANK repeat</keyword>
<dbReference type="InterPro" id="IPR011009">
    <property type="entry name" value="Kinase-like_dom_sf"/>
</dbReference>
<dbReference type="PROSITE" id="PS50297">
    <property type="entry name" value="ANK_REP_REGION"/>
    <property type="match status" value="1"/>
</dbReference>
<evidence type="ECO:0000313" key="7">
    <source>
        <dbReference type="EMBL" id="CAK9004184.1"/>
    </source>
</evidence>
<keyword evidence="4" id="KW-0547">Nucleotide-binding</keyword>
<dbReference type="Pfam" id="PF00069">
    <property type="entry name" value="Pkinase"/>
    <property type="match status" value="1"/>
</dbReference>
<comment type="caution">
    <text evidence="7">The sequence shown here is derived from an EMBL/GenBank/DDBJ whole genome shotgun (WGS) entry which is preliminary data.</text>
</comment>
<evidence type="ECO:0000256" key="5">
    <source>
        <dbReference type="SAM" id="MobiDB-lite"/>
    </source>
</evidence>
<keyword evidence="4" id="KW-0067">ATP-binding</keyword>
<feature type="compositionally biased region" description="Polar residues" evidence="5">
    <location>
        <begin position="398"/>
        <end position="412"/>
    </location>
</feature>
<evidence type="ECO:0000256" key="4">
    <source>
        <dbReference type="PROSITE-ProRule" id="PRU10141"/>
    </source>
</evidence>
<dbReference type="InterPro" id="IPR017441">
    <property type="entry name" value="Protein_kinase_ATP_BS"/>
</dbReference>
<feature type="repeat" description="ANK" evidence="3">
    <location>
        <begin position="974"/>
        <end position="997"/>
    </location>
</feature>
<dbReference type="PROSITE" id="PS00107">
    <property type="entry name" value="PROTEIN_KINASE_ATP"/>
    <property type="match status" value="1"/>
</dbReference>
<evidence type="ECO:0000256" key="1">
    <source>
        <dbReference type="ARBA" id="ARBA00022737"/>
    </source>
</evidence>
<sequence length="1368" mass="152159">MPAACSACSRPHFVEEGGLCRACVLLRKIGQELRFAPHSRLEATIAVSWLESALRGLEVLRDASHFQEEESPGNRHGLQSLPPRHSSGGASTEDNRVQPRVRTEDRREVEEEVVPEESRQRRERRREQDGGDRGGEDTGWFDLEEDRERWLMMGVFAGRVLICAVECGGKRLPVPLFVKFDQVLRDGSIAAEVVSLGTTDSKESRQLTSLNKTLKQVHICNEVECRSSGNYLCHAKALSVIPGQELKKGYLGPSGYKRWVSLCQEVLGIEVGGVAGEEEPEEPAERSVLRPSALRRTRDARGDRGDRHPIFVGDEEVGIDLSGREIERGAEEKEVTEERSEKRDRGRRKVTEALSDLKSKLRESLSSPGEGAPVGAGLTEKKTPAASSPAVPKKPKTGPQNLSLGMETTSTAVKEKLKEALEEQREDSSSGKKPSSPMEAANRASGSGGSSDDEDEEDESTEESTEGESSEEKKARRLQAPLKRKSQKKKGSVILLLLQQIAEQMQDIATLSEDLLTSGPKVGTYWQINLKHRYHQGHPALRELYLLATVIDRIRGGQLLEALDALAGRFIAVEAATHDGWNVARHLEVAVPSEQAIAPAELHLAARRHQNMIYKAQGFEGKGSIRLVDWVSASTRRLLENPSLTEVEDVGQPVPRLQGRVNVREGERMHVASLLVERGICKWYPEDEVFEFRGTKVKNGLFGVVKPGRAVGGVETLRVIMNLIPSNALHSVIPGSVHRLPTISQWTSIFLGPGERIEVSQADITSAFYLFELRQRLRQGERGWIGAEAERLEKTMKLRAVGIAEEVTWLGRDFVYFDSHEENQGKKVHRPARRVVGRRWPDSLEFDDVRAVDRKIIEEWIAKAGDIVFLPFLRKKLSYSWHLFGLWRKSEKCWQASVRLCTKEGWSALHLAAAQGAAEVCLQLLECPFFTQISEPDYEGATALHRAAQAGQGEACFVLLEHPNFTMVNSQDFQQRTALHLAAEHGQVKAAEVLLKHARFTSAGKCQRDGMTALHVAANGGLRYATGVRSMPKEEKEHELIQQLEDEDVMPSLHDLLHDNNLASTPFPSPSTPRVASGWSSFGFLEDVASGLLEEEMESTEEGCSGGYAKTTNLLGSGTYGTVYEAEKKIDEKWYKKRQRQRGFALKIAKEDRHSIRSVQKEMAVLDDVGTCEGVLPMIDKSPCVDGKKMPNSYVTKMYAGDLHQWWKATPIMTRVHCYRTVFNQVATGLNCMFDRGWIHDDIKAANILYEGIDAKGCPEGLALADFGLAVQIGKPISAFNEEDYMSAFYIVESLFYGMKDPLKIVQSFTLQNGRSVLMPTADPKIDLCSLAFMIYRIWNKYEEPGLQKKLGAGACGPMGPGRTKLLP</sequence>
<evidence type="ECO:0000313" key="8">
    <source>
        <dbReference type="Proteomes" id="UP001642484"/>
    </source>
</evidence>
<dbReference type="SUPFAM" id="SSF56112">
    <property type="entry name" value="Protein kinase-like (PK-like)"/>
    <property type="match status" value="1"/>
</dbReference>
<dbReference type="SUPFAM" id="SSF48403">
    <property type="entry name" value="Ankyrin repeat"/>
    <property type="match status" value="1"/>
</dbReference>
<dbReference type="Gene3D" id="1.10.510.10">
    <property type="entry name" value="Transferase(Phosphotransferase) domain 1"/>
    <property type="match status" value="1"/>
</dbReference>
<evidence type="ECO:0000256" key="3">
    <source>
        <dbReference type="PROSITE-ProRule" id="PRU00023"/>
    </source>
</evidence>
<feature type="compositionally biased region" description="Basic and acidic residues" evidence="5">
    <location>
        <begin position="116"/>
        <end position="136"/>
    </location>
</feature>
<keyword evidence="8" id="KW-1185">Reference proteome</keyword>
<dbReference type="PANTHER" id="PTHR24173:SF74">
    <property type="entry name" value="ANKYRIN REPEAT DOMAIN-CONTAINING PROTEIN 16"/>
    <property type="match status" value="1"/>
</dbReference>
<dbReference type="SMART" id="SM00248">
    <property type="entry name" value="ANK"/>
    <property type="match status" value="4"/>
</dbReference>
<dbReference type="InterPro" id="IPR036770">
    <property type="entry name" value="Ankyrin_rpt-contain_sf"/>
</dbReference>
<gene>
    <name evidence="7" type="ORF">CCMP2556_LOCUS7579</name>
</gene>
<dbReference type="Gene3D" id="1.25.40.20">
    <property type="entry name" value="Ankyrin repeat-containing domain"/>
    <property type="match status" value="1"/>
</dbReference>